<evidence type="ECO:0000256" key="1">
    <source>
        <dbReference type="SAM" id="Coils"/>
    </source>
</evidence>
<name>A0A326UES2_THEHA</name>
<dbReference type="OrthoDB" id="9777444at2"/>
<evidence type="ECO:0000313" key="5">
    <source>
        <dbReference type="Proteomes" id="UP000248806"/>
    </source>
</evidence>
<reference evidence="4 5" key="1">
    <citation type="submission" date="2018-06" db="EMBL/GenBank/DDBJ databases">
        <title>Genomic Encyclopedia of Archaeal and Bacterial Type Strains, Phase II (KMG-II): from individual species to whole genera.</title>
        <authorList>
            <person name="Goeker M."/>
        </authorList>
    </citation>
    <scope>NUCLEOTIDE SEQUENCE [LARGE SCALE GENOMIC DNA]</scope>
    <source>
        <strain evidence="4 5">ATCC BAA-1881</strain>
    </source>
</reference>
<dbReference type="Proteomes" id="UP000248806">
    <property type="component" value="Unassembled WGS sequence"/>
</dbReference>
<keyword evidence="1" id="KW-0175">Coiled coil</keyword>
<dbReference type="InterPro" id="IPR025554">
    <property type="entry name" value="DUF4140"/>
</dbReference>
<dbReference type="Pfam" id="PF13600">
    <property type="entry name" value="DUF4140"/>
    <property type="match status" value="1"/>
</dbReference>
<proteinExistence type="predicted"/>
<feature type="domain" description="DUF4139" evidence="2">
    <location>
        <begin position="202"/>
        <end position="532"/>
    </location>
</feature>
<evidence type="ECO:0000259" key="3">
    <source>
        <dbReference type="Pfam" id="PF13600"/>
    </source>
</evidence>
<dbReference type="Pfam" id="PF13598">
    <property type="entry name" value="DUF4139"/>
    <property type="match status" value="1"/>
</dbReference>
<dbReference type="EMBL" id="QKUF01000001">
    <property type="protein sequence ID" value="PZW36361.1"/>
    <property type="molecule type" value="Genomic_DNA"/>
</dbReference>
<dbReference type="PANTHER" id="PTHR31005">
    <property type="entry name" value="DUF4139 DOMAIN-CONTAINING PROTEIN"/>
    <property type="match status" value="1"/>
</dbReference>
<protein>
    <submittedName>
        <fullName evidence="4">Uncharacterized protein (TIGR02231 family)</fullName>
    </submittedName>
</protein>
<dbReference type="InterPro" id="IPR011935">
    <property type="entry name" value="CHP02231"/>
</dbReference>
<dbReference type="NCBIfam" id="TIGR02231">
    <property type="entry name" value="mucoidy inhibitor MuiA family protein"/>
    <property type="match status" value="1"/>
</dbReference>
<comment type="caution">
    <text evidence="4">The sequence shown here is derived from an EMBL/GenBank/DDBJ whole genome shotgun (WGS) entry which is preliminary data.</text>
</comment>
<sequence length="545" mass="60937">MPAINASIQEVTVYNDRALITRRGTIHLPAGEHEVEVQNLPQHTIQRESLRAAGTGPEGTRILNVELQTQFYSRAPEEDLTRLDQEIEELEQQQRLLEAQQGALQDRQQWLRALGEESKEFAHGLSRGTMRPQDCTDFFRFAAQQALDDARASLDLHLQLQKLLQDIDARKRERQQKQGNQSPDRLTARVTIELPTEGDFTLELSYLVTGASWEPRYDVRVATSAEQETTGDVELTYNGMVTQQTGETWNEVRISLSTARPSLAAVLPELRPWYLKEHTPPVPFARAAQPAMRYSMLSASKIAESSDMPAGAPPLPPEPAAAPASISTAEIESSGAATVFHIGHSVDIPSDGSPHKTTIVIDKYPCEFDYVCAPALEKVAHLRGTITNTSASPLLAGQASIFLDGNYVGTTEIKLTAPGEQFRVFLGLDERLKVERKLTEANVEKGNLLQGDIRRLTYGYQITVQNYASTTRNIVVCDRLPVPQHERIKVRVTQLQPPPVERTKLELLTWKKALATDEKYTIDYRFVVEHPRDLRVVGLVPVEQE</sequence>
<evidence type="ECO:0000313" key="4">
    <source>
        <dbReference type="EMBL" id="PZW36361.1"/>
    </source>
</evidence>
<gene>
    <name evidence="4" type="ORF">EI42_00535</name>
</gene>
<dbReference type="RefSeq" id="WP_111318539.1">
    <property type="nucleotide sequence ID" value="NZ_BIFX01000001.1"/>
</dbReference>
<evidence type="ECO:0000259" key="2">
    <source>
        <dbReference type="Pfam" id="PF13598"/>
    </source>
</evidence>
<feature type="coiled-coil region" evidence="1">
    <location>
        <begin position="73"/>
        <end position="107"/>
    </location>
</feature>
<feature type="domain" description="DUF4140" evidence="3">
    <location>
        <begin position="11"/>
        <end position="109"/>
    </location>
</feature>
<dbReference type="AlphaFoldDB" id="A0A326UES2"/>
<dbReference type="InterPro" id="IPR037291">
    <property type="entry name" value="DUF4139"/>
</dbReference>
<keyword evidence="5" id="KW-1185">Reference proteome</keyword>
<organism evidence="4 5">
    <name type="scientific">Thermosporothrix hazakensis</name>
    <dbReference type="NCBI Taxonomy" id="644383"/>
    <lineage>
        <taxon>Bacteria</taxon>
        <taxon>Bacillati</taxon>
        <taxon>Chloroflexota</taxon>
        <taxon>Ktedonobacteria</taxon>
        <taxon>Ktedonobacterales</taxon>
        <taxon>Thermosporotrichaceae</taxon>
        <taxon>Thermosporothrix</taxon>
    </lineage>
</organism>
<dbReference type="PANTHER" id="PTHR31005:SF8">
    <property type="entry name" value="DUF4139 DOMAIN-CONTAINING PROTEIN"/>
    <property type="match status" value="1"/>
</dbReference>
<accession>A0A326UES2</accession>